<feature type="transmembrane region" description="Helical" evidence="8">
    <location>
        <begin position="120"/>
        <end position="137"/>
    </location>
</feature>
<feature type="transmembrane region" description="Helical" evidence="8">
    <location>
        <begin position="387"/>
        <end position="409"/>
    </location>
</feature>
<accession>A0A562VP65</accession>
<evidence type="ECO:0000313" key="11">
    <source>
        <dbReference type="Proteomes" id="UP000319449"/>
    </source>
</evidence>
<keyword evidence="6 8" id="KW-0472">Membrane</keyword>
<evidence type="ECO:0000256" key="7">
    <source>
        <dbReference type="RuleBase" id="RU000320"/>
    </source>
</evidence>
<feature type="domain" description="NADH:quinone oxidoreductase/Mrp antiporter transmembrane" evidence="9">
    <location>
        <begin position="145"/>
        <end position="423"/>
    </location>
</feature>
<dbReference type="InterPro" id="IPR001750">
    <property type="entry name" value="ND/Mrp_TM"/>
</dbReference>
<keyword evidence="2" id="KW-1003">Cell membrane</keyword>
<feature type="transmembrane region" description="Helical" evidence="8">
    <location>
        <begin position="442"/>
        <end position="463"/>
    </location>
</feature>
<feature type="transmembrane region" description="Helical" evidence="8">
    <location>
        <begin position="415"/>
        <end position="435"/>
    </location>
</feature>
<feature type="transmembrane region" description="Helical" evidence="8">
    <location>
        <begin position="527"/>
        <end position="550"/>
    </location>
</feature>
<sequence length="669" mass="70643">MMTGDPTAHLPAVLFMGAALLAAFSGTPLLVRVVTPTVGQRLAAIAMTVAAAGGIAGAVLTLLQRQQVTYKLAWPFPFGPAECGIDPLTAFFALPILIVAACCSIYALDYWPAGTNPRTVRKLTFFFGLLVSAMLFVTMARSAGLFLLAWEIMALAAYFVLTTDDHTPEVRDAGTLYLICTHTGTLALFALFALLNSISGSFTFPVAASLTATAPLATALFLLALFGFGFKAGLMPLHIWLPSAHANAPSHVSAIMSGIILKIGIYGLVRTLSFFTGIPLWWGLVVIVLGMVSGVVGVLFALGQHDLKRLLAYHSIENIGIITMGIGTALIGTATGSPTLMLLGMAGALLHVLNHATFKALLFLGAGSVIHAVATREIDRMGGLLRIMPWTAASFIIGAVAICGLPPLNGFVSEFLIYLGFFNGTVAGSGAGAIGTALATPALALIGGLAVACFVKVVGIVFLGTPRAPLPGSVHEATWTMRLPMAVLAIVCLTIGVAPVAVAPLLESAVTAWLPSSPRSVSLASVAPLNWISVLAVALIIITFCLVLWYRGLVKKATVASAGTWGCGYLDPSSRMQYSASSFADMLVSLFAGILRPERHAPHITGSFPADPHFESHVPETVLERIYLPLLARIYEKFLPIRRLQHGHLHLYILYTFITLVVLIVVSLP</sequence>
<dbReference type="InterPro" id="IPR003918">
    <property type="entry name" value="NADH_UbQ_OxRdtase"/>
</dbReference>
<feature type="transmembrane region" description="Helical" evidence="8">
    <location>
        <begin position="649"/>
        <end position="668"/>
    </location>
</feature>
<name>A0A562VP65_9BACT</name>
<evidence type="ECO:0000313" key="10">
    <source>
        <dbReference type="EMBL" id="TWJ19554.1"/>
    </source>
</evidence>
<evidence type="ECO:0000259" key="9">
    <source>
        <dbReference type="Pfam" id="PF00361"/>
    </source>
</evidence>
<dbReference type="GO" id="GO:0042773">
    <property type="term" value="P:ATP synthesis coupled electron transport"/>
    <property type="evidence" value="ECO:0007669"/>
    <property type="project" value="InterPro"/>
</dbReference>
<dbReference type="AlphaFoldDB" id="A0A562VP65"/>
<dbReference type="Proteomes" id="UP000319449">
    <property type="component" value="Unassembled WGS sequence"/>
</dbReference>
<dbReference type="Pfam" id="PF00361">
    <property type="entry name" value="Proton_antipo_M"/>
    <property type="match status" value="1"/>
</dbReference>
<feature type="transmembrane region" description="Helical" evidence="8">
    <location>
        <begin position="483"/>
        <end position="506"/>
    </location>
</feature>
<keyword evidence="5" id="KW-0560">Oxidoreductase</keyword>
<dbReference type="GO" id="GO:0005886">
    <property type="term" value="C:plasma membrane"/>
    <property type="evidence" value="ECO:0007669"/>
    <property type="project" value="UniProtKB-SubCell"/>
</dbReference>
<keyword evidence="3 7" id="KW-0812">Transmembrane</keyword>
<feature type="transmembrane region" description="Helical" evidence="8">
    <location>
        <begin position="251"/>
        <end position="269"/>
    </location>
</feature>
<dbReference type="GO" id="GO:0016491">
    <property type="term" value="F:oxidoreductase activity"/>
    <property type="evidence" value="ECO:0007669"/>
    <property type="project" value="UniProtKB-KW"/>
</dbReference>
<evidence type="ECO:0000256" key="4">
    <source>
        <dbReference type="ARBA" id="ARBA00022989"/>
    </source>
</evidence>
<evidence type="ECO:0000256" key="2">
    <source>
        <dbReference type="ARBA" id="ARBA00022475"/>
    </source>
</evidence>
<organism evidence="10 11">
    <name type="scientific">Geobacter argillaceus</name>
    <dbReference type="NCBI Taxonomy" id="345631"/>
    <lineage>
        <taxon>Bacteria</taxon>
        <taxon>Pseudomonadati</taxon>
        <taxon>Thermodesulfobacteriota</taxon>
        <taxon>Desulfuromonadia</taxon>
        <taxon>Geobacterales</taxon>
        <taxon>Geobacteraceae</taxon>
        <taxon>Geobacter</taxon>
    </lineage>
</organism>
<reference evidence="10 11" key="1">
    <citation type="submission" date="2019-07" db="EMBL/GenBank/DDBJ databases">
        <title>Genomic Encyclopedia of Archaeal and Bacterial Type Strains, Phase II (KMG-II): from individual species to whole genera.</title>
        <authorList>
            <person name="Goeker M."/>
        </authorList>
    </citation>
    <scope>NUCLEOTIDE SEQUENCE [LARGE SCALE GENOMIC DNA]</scope>
    <source>
        <strain evidence="10 11">ATCC BAA-1139</strain>
    </source>
</reference>
<evidence type="ECO:0000256" key="3">
    <source>
        <dbReference type="ARBA" id="ARBA00022692"/>
    </source>
</evidence>
<feature type="transmembrane region" description="Helical" evidence="8">
    <location>
        <begin position="315"/>
        <end position="336"/>
    </location>
</feature>
<proteinExistence type="predicted"/>
<dbReference type="RefSeq" id="WP_246125802.1">
    <property type="nucleotide sequence ID" value="NZ_VLLN01000008.1"/>
</dbReference>
<dbReference type="InterPro" id="IPR052175">
    <property type="entry name" value="ComplexI-like_HydComp"/>
</dbReference>
<keyword evidence="11" id="KW-1185">Reference proteome</keyword>
<evidence type="ECO:0000256" key="6">
    <source>
        <dbReference type="ARBA" id="ARBA00023136"/>
    </source>
</evidence>
<feature type="transmembrane region" description="Helical" evidence="8">
    <location>
        <begin position="173"/>
        <end position="195"/>
    </location>
</feature>
<dbReference type="GO" id="GO:0008137">
    <property type="term" value="F:NADH dehydrogenase (ubiquinone) activity"/>
    <property type="evidence" value="ECO:0007669"/>
    <property type="project" value="InterPro"/>
</dbReference>
<protein>
    <submittedName>
        <fullName evidence="10">Hydrogenase-4 component B</fullName>
    </submittedName>
</protein>
<gene>
    <name evidence="10" type="ORF">JN12_01671</name>
</gene>
<evidence type="ECO:0000256" key="1">
    <source>
        <dbReference type="ARBA" id="ARBA00004651"/>
    </source>
</evidence>
<feature type="transmembrane region" description="Helical" evidence="8">
    <location>
        <begin position="356"/>
        <end position="375"/>
    </location>
</feature>
<feature type="transmembrane region" description="Helical" evidence="8">
    <location>
        <begin position="281"/>
        <end position="303"/>
    </location>
</feature>
<keyword evidence="4 8" id="KW-1133">Transmembrane helix</keyword>
<feature type="transmembrane region" description="Helical" evidence="8">
    <location>
        <begin position="207"/>
        <end position="230"/>
    </location>
</feature>
<feature type="transmembrane region" description="Helical" evidence="8">
    <location>
        <begin position="12"/>
        <end position="31"/>
    </location>
</feature>
<dbReference type="EMBL" id="VLLN01000008">
    <property type="protein sequence ID" value="TWJ19554.1"/>
    <property type="molecule type" value="Genomic_DNA"/>
</dbReference>
<comment type="subcellular location">
    <subcellularLocation>
        <location evidence="1">Cell membrane</location>
        <topology evidence="1">Multi-pass membrane protein</topology>
    </subcellularLocation>
    <subcellularLocation>
        <location evidence="7">Membrane</location>
        <topology evidence="7">Multi-pass membrane protein</topology>
    </subcellularLocation>
</comment>
<feature type="transmembrane region" description="Helical" evidence="8">
    <location>
        <begin position="43"/>
        <end position="64"/>
    </location>
</feature>
<evidence type="ECO:0000256" key="8">
    <source>
        <dbReference type="SAM" id="Phobius"/>
    </source>
</evidence>
<comment type="caution">
    <text evidence="10">The sequence shown here is derived from an EMBL/GenBank/DDBJ whole genome shotgun (WGS) entry which is preliminary data.</text>
</comment>
<evidence type="ECO:0000256" key="5">
    <source>
        <dbReference type="ARBA" id="ARBA00023002"/>
    </source>
</evidence>
<feature type="transmembrane region" description="Helical" evidence="8">
    <location>
        <begin position="84"/>
        <end position="108"/>
    </location>
</feature>
<dbReference type="PANTHER" id="PTHR42682">
    <property type="entry name" value="HYDROGENASE-4 COMPONENT F"/>
    <property type="match status" value="1"/>
</dbReference>
<dbReference type="PANTHER" id="PTHR42682:SF3">
    <property type="entry name" value="FORMATE HYDROGENLYASE SUBUNIT 3-RELATED"/>
    <property type="match status" value="1"/>
</dbReference>
<dbReference type="PRINTS" id="PR01437">
    <property type="entry name" value="NUOXDRDTASE4"/>
</dbReference>